<dbReference type="Pfam" id="PF00071">
    <property type="entry name" value="Ras"/>
    <property type="match status" value="1"/>
</dbReference>
<reference evidence="5" key="1">
    <citation type="submission" date="2023-08" db="EMBL/GenBank/DDBJ databases">
        <authorList>
            <person name="Adameyko K."/>
            <person name="Kravchuk O."/>
            <person name="Lyupina Y."/>
        </authorList>
    </citation>
    <scope>NUCLEOTIDE SEQUENCE</scope>
</reference>
<dbReference type="SMART" id="SM00174">
    <property type="entry name" value="RHO"/>
    <property type="match status" value="1"/>
</dbReference>
<dbReference type="PROSITE" id="PS51420">
    <property type="entry name" value="RHO"/>
    <property type="match status" value="1"/>
</dbReference>
<dbReference type="GO" id="GO:0005525">
    <property type="term" value="F:GTP binding"/>
    <property type="evidence" value="ECO:0007669"/>
    <property type="project" value="InterPro"/>
</dbReference>
<dbReference type="Gene3D" id="3.40.50.300">
    <property type="entry name" value="P-loop containing nucleotide triphosphate hydrolases"/>
    <property type="match status" value="1"/>
</dbReference>
<keyword evidence="3" id="KW-0378">Hydrolase</keyword>
<evidence type="ECO:0000313" key="5">
    <source>
        <dbReference type="EMBL" id="WNS50107.1"/>
    </source>
</evidence>
<protein>
    <recommendedName>
        <fullName evidence="2">small monomeric GTPase</fullName>
        <ecNumber evidence="2">3.6.5.2</ecNumber>
    </recommendedName>
</protein>
<dbReference type="PROSITE" id="PS51419">
    <property type="entry name" value="RAB"/>
    <property type="match status" value="1"/>
</dbReference>
<dbReference type="InterPro" id="IPR001806">
    <property type="entry name" value="Small_GTPase"/>
</dbReference>
<evidence type="ECO:0000256" key="3">
    <source>
        <dbReference type="ARBA" id="ARBA00022801"/>
    </source>
</evidence>
<name>A0AA96MKI4_HALDU</name>
<evidence type="ECO:0000256" key="1">
    <source>
        <dbReference type="ARBA" id="ARBA00008344"/>
    </source>
</evidence>
<evidence type="ECO:0000256" key="4">
    <source>
        <dbReference type="ARBA" id="ARBA00048098"/>
    </source>
</evidence>
<dbReference type="GO" id="GO:0003925">
    <property type="term" value="F:G protein activity"/>
    <property type="evidence" value="ECO:0007669"/>
    <property type="project" value="UniProtKB-EC"/>
</dbReference>
<proteinExistence type="evidence at transcript level"/>
<evidence type="ECO:0000256" key="2">
    <source>
        <dbReference type="ARBA" id="ARBA00011984"/>
    </source>
</evidence>
<dbReference type="EMBL" id="OR460184">
    <property type="protein sequence ID" value="WNS50107.1"/>
    <property type="molecule type" value="mRNA"/>
</dbReference>
<dbReference type="InterPro" id="IPR027417">
    <property type="entry name" value="P-loop_NTPase"/>
</dbReference>
<sequence>MMRNTKKEQKLVHWIKVVVLGSGAVGKSALTVRYLTDRFIHDYDPTFEDIYEDEKKPIVVDDEQYALRIVDTAGQIEDIENSFQMRHIASADVVMYVFSLTESQTLHDLISLKDRIDGMSATPKPSVMVGNKSDLTHMRCVSQEEAMGVANNLNCSYFEMSVASSSRESVDTVFQSAVKLAVDSQKVLENQKDGKSVGKSVKSALKWLKKVHRRKSVCSPMFFYVSPVADESSHQSPPATFV</sequence>
<dbReference type="SUPFAM" id="SSF52540">
    <property type="entry name" value="P-loop containing nucleoside triphosphate hydrolases"/>
    <property type="match status" value="1"/>
</dbReference>
<dbReference type="PANTHER" id="PTHR45704">
    <property type="entry name" value="RAS-LIKE FAMILY MEMBER 11"/>
    <property type="match status" value="1"/>
</dbReference>
<organism evidence="5">
    <name type="scientific">Halisarca dujardinii</name>
    <name type="common">Dujardin's slime sponge</name>
    <dbReference type="NCBI Taxonomy" id="2583056"/>
    <lineage>
        <taxon>Eukaryota</taxon>
        <taxon>Metazoa</taxon>
        <taxon>Porifera</taxon>
        <taxon>Demospongiae</taxon>
        <taxon>Verongimorpha</taxon>
        <taxon>Chondrillida</taxon>
        <taxon>Halisarcidae</taxon>
        <taxon>Halisarca</taxon>
    </lineage>
</organism>
<dbReference type="SMART" id="SM00173">
    <property type="entry name" value="RAS"/>
    <property type="match status" value="1"/>
</dbReference>
<dbReference type="NCBIfam" id="TIGR00231">
    <property type="entry name" value="small_GTP"/>
    <property type="match status" value="1"/>
</dbReference>
<dbReference type="EC" id="3.6.5.2" evidence="2"/>
<dbReference type="PRINTS" id="PR00449">
    <property type="entry name" value="RASTRNSFRMNG"/>
</dbReference>
<comment type="similarity">
    <text evidence="1">Belongs to the small GTPase superfamily. Ras family.</text>
</comment>
<dbReference type="InterPro" id="IPR051065">
    <property type="entry name" value="Ras-related_GTPase"/>
</dbReference>
<comment type="catalytic activity">
    <reaction evidence="4">
        <text>GTP + H2O = GDP + phosphate + H(+)</text>
        <dbReference type="Rhea" id="RHEA:19669"/>
        <dbReference type="ChEBI" id="CHEBI:15377"/>
        <dbReference type="ChEBI" id="CHEBI:15378"/>
        <dbReference type="ChEBI" id="CHEBI:37565"/>
        <dbReference type="ChEBI" id="CHEBI:43474"/>
        <dbReference type="ChEBI" id="CHEBI:58189"/>
        <dbReference type="EC" id="3.6.5.2"/>
    </reaction>
</comment>
<dbReference type="PROSITE" id="PS51421">
    <property type="entry name" value="RAS"/>
    <property type="match status" value="1"/>
</dbReference>
<dbReference type="SMART" id="SM00175">
    <property type="entry name" value="RAB"/>
    <property type="match status" value="1"/>
</dbReference>
<accession>A0AA96MKI4</accession>
<dbReference type="InterPro" id="IPR005225">
    <property type="entry name" value="Small_GTP-bd"/>
</dbReference>
<dbReference type="AlphaFoldDB" id="A0AA96MKI4"/>